<keyword evidence="1" id="KW-0479">Metal-binding</keyword>
<feature type="domain" description="C2H2-type" evidence="3">
    <location>
        <begin position="178"/>
        <end position="207"/>
    </location>
</feature>
<dbReference type="GO" id="GO:0008270">
    <property type="term" value="F:zinc ion binding"/>
    <property type="evidence" value="ECO:0007669"/>
    <property type="project" value="UniProtKB-KW"/>
</dbReference>
<feature type="region of interest" description="Disordered" evidence="2">
    <location>
        <begin position="102"/>
        <end position="122"/>
    </location>
</feature>
<dbReference type="InterPro" id="IPR013087">
    <property type="entry name" value="Znf_C2H2_type"/>
</dbReference>
<proteinExistence type="predicted"/>
<accession>A0AAV9VUC6</accession>
<evidence type="ECO:0000313" key="5">
    <source>
        <dbReference type="Proteomes" id="UP001370758"/>
    </source>
</evidence>
<gene>
    <name evidence="4" type="ORF">TWF481_002863</name>
</gene>
<name>A0AAV9VUC6_9PEZI</name>
<dbReference type="PROSITE" id="PS50157">
    <property type="entry name" value="ZINC_FINGER_C2H2_2"/>
    <property type="match status" value="1"/>
</dbReference>
<evidence type="ECO:0000259" key="3">
    <source>
        <dbReference type="PROSITE" id="PS50157"/>
    </source>
</evidence>
<evidence type="ECO:0000256" key="1">
    <source>
        <dbReference type="PROSITE-ProRule" id="PRU00042"/>
    </source>
</evidence>
<keyword evidence="1" id="KW-0863">Zinc-finger</keyword>
<keyword evidence="5" id="KW-1185">Reference proteome</keyword>
<evidence type="ECO:0000313" key="4">
    <source>
        <dbReference type="EMBL" id="KAK6495817.1"/>
    </source>
</evidence>
<comment type="caution">
    <text evidence="4">The sequence shown here is derived from an EMBL/GenBank/DDBJ whole genome shotgun (WGS) entry which is preliminary data.</text>
</comment>
<dbReference type="PROSITE" id="PS00028">
    <property type="entry name" value="ZINC_FINGER_C2H2_1"/>
    <property type="match status" value="1"/>
</dbReference>
<dbReference type="InterPro" id="IPR036236">
    <property type="entry name" value="Znf_C2H2_sf"/>
</dbReference>
<dbReference type="AlphaFoldDB" id="A0AAV9VUC6"/>
<sequence length="258" mass="29739">MGWGESKEAYDDTENAYFAAMERAEDATVSQQGFWEIVDAYFGENDEEEEEEEEEDGFYAEQAQADFAQEEEFGWFAMEMSAEEEEYENLGWQQVLARIESGEVEEETFSENEETEETENGEKEDVEFGYVVNVVEPKPLGYDYSEKVTGTANFMKEVRKKKTHLSIPDVYKENNDGFQCKACGEKFKSKTKLHQHISEKSHYMKTISASQNTRTRIIPSGSRGVFFLHTTIVERTSQRVVQGLEQAHNRHKSRSLCA</sequence>
<protein>
    <recommendedName>
        <fullName evidence="3">C2H2-type domain-containing protein</fullName>
    </recommendedName>
</protein>
<dbReference type="EMBL" id="JAVHJL010000012">
    <property type="protein sequence ID" value="KAK6495817.1"/>
    <property type="molecule type" value="Genomic_DNA"/>
</dbReference>
<dbReference type="SUPFAM" id="SSF57667">
    <property type="entry name" value="beta-beta-alpha zinc fingers"/>
    <property type="match status" value="1"/>
</dbReference>
<evidence type="ECO:0000256" key="2">
    <source>
        <dbReference type="SAM" id="MobiDB-lite"/>
    </source>
</evidence>
<dbReference type="Gene3D" id="3.30.160.60">
    <property type="entry name" value="Classic Zinc Finger"/>
    <property type="match status" value="1"/>
</dbReference>
<reference evidence="4 5" key="1">
    <citation type="submission" date="2023-08" db="EMBL/GenBank/DDBJ databases">
        <authorList>
            <person name="Palmer J.M."/>
        </authorList>
    </citation>
    <scope>NUCLEOTIDE SEQUENCE [LARGE SCALE GENOMIC DNA]</scope>
    <source>
        <strain evidence="4 5">TWF481</strain>
    </source>
</reference>
<keyword evidence="1" id="KW-0862">Zinc</keyword>
<dbReference type="Proteomes" id="UP001370758">
    <property type="component" value="Unassembled WGS sequence"/>
</dbReference>
<organism evidence="4 5">
    <name type="scientific">Arthrobotrys musiformis</name>
    <dbReference type="NCBI Taxonomy" id="47236"/>
    <lineage>
        <taxon>Eukaryota</taxon>
        <taxon>Fungi</taxon>
        <taxon>Dikarya</taxon>
        <taxon>Ascomycota</taxon>
        <taxon>Pezizomycotina</taxon>
        <taxon>Orbiliomycetes</taxon>
        <taxon>Orbiliales</taxon>
        <taxon>Orbiliaceae</taxon>
        <taxon>Arthrobotrys</taxon>
    </lineage>
</organism>